<dbReference type="InParanoid" id="A0A1Y2F025"/>
<protein>
    <submittedName>
        <fullName evidence="2">Uncharacterized protein</fullName>
    </submittedName>
</protein>
<dbReference type="Proteomes" id="UP000193467">
    <property type="component" value="Unassembled WGS sequence"/>
</dbReference>
<evidence type="ECO:0000313" key="3">
    <source>
        <dbReference type="Proteomes" id="UP000193467"/>
    </source>
</evidence>
<evidence type="ECO:0000256" key="1">
    <source>
        <dbReference type="SAM" id="MobiDB-lite"/>
    </source>
</evidence>
<keyword evidence="3" id="KW-1185">Reference proteome</keyword>
<proteinExistence type="predicted"/>
<name>A0A1Y2F025_9BASI</name>
<gene>
    <name evidence="2" type="ORF">BCR35DRAFT_116003</name>
</gene>
<dbReference type="AlphaFoldDB" id="A0A1Y2F025"/>
<comment type="caution">
    <text evidence="2">The sequence shown here is derived from an EMBL/GenBank/DDBJ whole genome shotgun (WGS) entry which is preliminary data.</text>
</comment>
<organism evidence="2 3">
    <name type="scientific">Leucosporidium creatinivorum</name>
    <dbReference type="NCBI Taxonomy" id="106004"/>
    <lineage>
        <taxon>Eukaryota</taxon>
        <taxon>Fungi</taxon>
        <taxon>Dikarya</taxon>
        <taxon>Basidiomycota</taxon>
        <taxon>Pucciniomycotina</taxon>
        <taxon>Microbotryomycetes</taxon>
        <taxon>Leucosporidiales</taxon>
        <taxon>Leucosporidium</taxon>
    </lineage>
</organism>
<reference evidence="2 3" key="1">
    <citation type="submission" date="2016-07" db="EMBL/GenBank/DDBJ databases">
        <title>Pervasive Adenine N6-methylation of Active Genes in Fungi.</title>
        <authorList>
            <consortium name="DOE Joint Genome Institute"/>
            <person name="Mondo S.J."/>
            <person name="Dannebaum R.O."/>
            <person name="Kuo R.C."/>
            <person name="Labutti K."/>
            <person name="Haridas S."/>
            <person name="Kuo A."/>
            <person name="Salamov A."/>
            <person name="Ahrendt S.R."/>
            <person name="Lipzen A."/>
            <person name="Sullivan W."/>
            <person name="Andreopoulos W.B."/>
            <person name="Clum A."/>
            <person name="Lindquist E."/>
            <person name="Daum C."/>
            <person name="Ramamoorthy G.K."/>
            <person name="Gryganskyi A."/>
            <person name="Culley D."/>
            <person name="Magnuson J.K."/>
            <person name="James T.Y."/>
            <person name="O'Malley M.A."/>
            <person name="Stajich J.E."/>
            <person name="Spatafora J.W."/>
            <person name="Visel A."/>
            <person name="Grigoriev I.V."/>
        </authorList>
    </citation>
    <scope>NUCLEOTIDE SEQUENCE [LARGE SCALE GENOMIC DNA]</scope>
    <source>
        <strain evidence="2 3">62-1032</strain>
    </source>
</reference>
<accession>A0A1Y2F025</accession>
<feature type="region of interest" description="Disordered" evidence="1">
    <location>
        <begin position="1"/>
        <end position="27"/>
    </location>
</feature>
<sequence length="237" mass="25986">MFSSPTAKRSRDEDEHSSAKRTRVFGEYDHAQQLQMPAFQQPNFFQPQQQSAGAEMSMDQEMGMEVEGAGAAQFVQQGGFTQADLSNPAHQWNAAPRMAHQFSTTSLSSVATSTMPSTPVDEDYLDEDLYGDFTCPRPAPYYEDHESTYPSESNPMAFTNVNGYTTIFPAPVAPSPFPGSTPTKAQTEGEAFANYAYGHGFPQNGQIARTDLGGNEMTCDGALAYNWDAPRQHGHMV</sequence>
<dbReference type="EMBL" id="MCGR01000032">
    <property type="protein sequence ID" value="ORY77232.1"/>
    <property type="molecule type" value="Genomic_DNA"/>
</dbReference>
<evidence type="ECO:0000313" key="2">
    <source>
        <dbReference type="EMBL" id="ORY77232.1"/>
    </source>
</evidence>
<feature type="compositionally biased region" description="Basic and acidic residues" evidence="1">
    <location>
        <begin position="9"/>
        <end position="27"/>
    </location>
</feature>